<evidence type="ECO:0000256" key="1">
    <source>
        <dbReference type="SAM" id="MobiDB-lite"/>
    </source>
</evidence>
<feature type="compositionally biased region" description="Acidic residues" evidence="1">
    <location>
        <begin position="560"/>
        <end position="572"/>
    </location>
</feature>
<dbReference type="InterPro" id="IPR011993">
    <property type="entry name" value="PH-like_dom_sf"/>
</dbReference>
<feature type="compositionally biased region" description="Low complexity" evidence="1">
    <location>
        <begin position="365"/>
        <end position="374"/>
    </location>
</feature>
<feature type="region of interest" description="Disordered" evidence="1">
    <location>
        <begin position="304"/>
        <end position="379"/>
    </location>
</feature>
<dbReference type="OrthoDB" id="5865767at2759"/>
<keyword evidence="3" id="KW-1185">Reference proteome</keyword>
<name>A0A1G4JXS8_9SACH</name>
<feature type="region of interest" description="Disordered" evidence="1">
    <location>
        <begin position="416"/>
        <end position="488"/>
    </location>
</feature>
<evidence type="ECO:0000313" key="3">
    <source>
        <dbReference type="Proteomes" id="UP000189911"/>
    </source>
</evidence>
<feature type="compositionally biased region" description="Low complexity" evidence="1">
    <location>
        <begin position="453"/>
        <end position="463"/>
    </location>
</feature>
<evidence type="ECO:0000313" key="2">
    <source>
        <dbReference type="EMBL" id="SCU95953.1"/>
    </source>
</evidence>
<reference evidence="3" key="1">
    <citation type="submission" date="2016-03" db="EMBL/GenBank/DDBJ databases">
        <authorList>
            <person name="Devillers Hugo."/>
        </authorList>
    </citation>
    <scope>NUCLEOTIDE SEQUENCE [LARGE SCALE GENOMIC DNA]</scope>
</reference>
<feature type="compositionally biased region" description="Basic and acidic residues" evidence="1">
    <location>
        <begin position="37"/>
        <end position="46"/>
    </location>
</feature>
<proteinExistence type="predicted"/>
<feature type="compositionally biased region" description="Polar residues" evidence="1">
    <location>
        <begin position="316"/>
        <end position="333"/>
    </location>
</feature>
<dbReference type="AlphaFoldDB" id="A0A1G4JXS8"/>
<organism evidence="2 3">
    <name type="scientific">Lachancea nothofagi CBS 11611</name>
    <dbReference type="NCBI Taxonomy" id="1266666"/>
    <lineage>
        <taxon>Eukaryota</taxon>
        <taxon>Fungi</taxon>
        <taxon>Dikarya</taxon>
        <taxon>Ascomycota</taxon>
        <taxon>Saccharomycotina</taxon>
        <taxon>Saccharomycetes</taxon>
        <taxon>Saccharomycetales</taxon>
        <taxon>Saccharomycetaceae</taxon>
        <taxon>Lachancea</taxon>
    </lineage>
</organism>
<feature type="compositionally biased region" description="Basic and acidic residues" evidence="1">
    <location>
        <begin position="439"/>
        <end position="450"/>
    </location>
</feature>
<dbReference type="PANTHER" id="PTHR37283:SF1">
    <property type="entry name" value="PH DOMAIN-CONTAINING PROTEIN YHR131C"/>
    <property type="match status" value="1"/>
</dbReference>
<feature type="compositionally biased region" description="Acidic residues" evidence="1">
    <location>
        <begin position="536"/>
        <end position="552"/>
    </location>
</feature>
<feature type="compositionally biased region" description="Low complexity" evidence="1">
    <location>
        <begin position="349"/>
        <end position="358"/>
    </location>
</feature>
<dbReference type="Proteomes" id="UP000189911">
    <property type="component" value="Chromosome E"/>
</dbReference>
<protein>
    <submittedName>
        <fullName evidence="2">LANO_0E11980g1_1</fullName>
    </submittedName>
</protein>
<accession>A0A1G4JXS8</accession>
<feature type="region of interest" description="Disordered" evidence="1">
    <location>
        <begin position="535"/>
        <end position="583"/>
    </location>
</feature>
<feature type="compositionally biased region" description="Basic residues" evidence="1">
    <location>
        <begin position="304"/>
        <end position="313"/>
    </location>
</feature>
<feature type="compositionally biased region" description="Low complexity" evidence="1">
    <location>
        <begin position="18"/>
        <end position="28"/>
    </location>
</feature>
<dbReference type="Gene3D" id="2.30.29.30">
    <property type="entry name" value="Pleckstrin-homology domain (PH domain)/Phosphotyrosine-binding domain (PTB)"/>
    <property type="match status" value="1"/>
</dbReference>
<gene>
    <name evidence="2" type="ORF">LANO_0E11980G</name>
</gene>
<sequence>MSAVANSRKMGTIGKTKSSCSSTSVSSSEGHYNSTEGQDKKHRETTVKQPQETSMAGKKQHEKEQNKAYAFEKDYLEWVDPHPAKPPSYRSANPNRRVFFPVYDTPESGFLPPYSPAVEEITLVSVKMEWLDPYNCSPSRGWKNFIMEINSTQLNFYHIDPLLTKGIKNYCNGRSQFGGENIDPILEYDNHHSIFNSLGSKSTYQFNKSDRESITQRIRKDETKFLAHKKLFRSYSLQFAKFGIPTDYNRKTFVLRLRCETEQFMLSFSHVDDMIMWGVHLSIGIGVALDLDFRELPTYRTVPRRRRRRRRKRNEGTMSVSNSVTRNGSSASPRNAILEVYSPSKKRSNSATSSANSNCTEDFFSSHSAASSRRGSNESIKSKLKSLFGSDKRAGVSSYKSFHNRTMSVTGLNSVVEDEEEDSAPIASASASNTPGKQEAPRRPALDKRSQSMGPMPNNNGNPQSEDYFGLMHGGEHEHSDVPVTTPGSPGSMCSIGGVTIGSGGLQTQTGFHNNVGLQDDLNELNEIIREHNEDGEAVIEEEEEEDEEDQESPTSQDHELEDEAEDGDDDIDSIRHNTTTTTSSIYQDEGIFHDSEDDYYYVMDRSDAFRRRASSVTSNLSSTPYGSEGVKWHPPRKEMSRRRYIRDSLRCIKPLPEDEEWLGKVIVRPVSAPAYETNNPPISGFIFENGKTGRPKASKIKSLRIENGIVLNKCVNHFVKPYVVGPVGLLKTNARC</sequence>
<dbReference type="EMBL" id="LT598451">
    <property type="protein sequence ID" value="SCU95953.1"/>
    <property type="molecule type" value="Genomic_DNA"/>
</dbReference>
<feature type="region of interest" description="Disordered" evidence="1">
    <location>
        <begin position="1"/>
        <end position="64"/>
    </location>
</feature>
<dbReference type="PANTHER" id="PTHR37283">
    <property type="entry name" value="PH DOMAIN-CONTAINING PROTEIN YHR131C"/>
    <property type="match status" value="1"/>
</dbReference>